<dbReference type="InterPro" id="IPR019734">
    <property type="entry name" value="TPR_rpt"/>
</dbReference>
<sequence length="197" mass="22656">MTVFQLLMLGASAFFAYKIFEHIQTLQNPEEQIDDSNQNETKSAEAFSPFDPETLVEKADVAFEEKDFQRALALLSEADAKDQQNSEILFKIGYILQQTNDNDEALKYYKQALEVDKDNEFIHNSIASIYRANGEFISAKMHFHASIDIDDSNAITYYNFGNLLVDMKHLQEAKDMYEKALEINPDFSEAKEELEKL</sequence>
<evidence type="ECO:0000313" key="4">
    <source>
        <dbReference type="EMBL" id="EHP29305.1"/>
    </source>
</evidence>
<dbReference type="HOGENOM" id="CLU_1408106_0_0_7"/>
<dbReference type="Gene3D" id="1.25.40.10">
    <property type="entry name" value="Tetratricopeptide repeat domain"/>
    <property type="match status" value="2"/>
</dbReference>
<accession>B6BMB7</accession>
<dbReference type="Pfam" id="PF14559">
    <property type="entry name" value="TPR_19"/>
    <property type="match status" value="1"/>
</dbReference>
<evidence type="ECO:0000256" key="3">
    <source>
        <dbReference type="PROSITE-ProRule" id="PRU00339"/>
    </source>
</evidence>
<dbReference type="Pfam" id="PF13424">
    <property type="entry name" value="TPR_12"/>
    <property type="match status" value="1"/>
</dbReference>
<feature type="repeat" description="TPR" evidence="3">
    <location>
        <begin position="154"/>
        <end position="187"/>
    </location>
</feature>
<dbReference type="eggNOG" id="COG0457">
    <property type="taxonomic scope" value="Bacteria"/>
</dbReference>
<dbReference type="RefSeq" id="WP_008338919.1">
    <property type="nucleotide sequence ID" value="NZ_AFRZ01000001.1"/>
</dbReference>
<dbReference type="PANTHER" id="PTHR44943:SF8">
    <property type="entry name" value="TPR REPEAT-CONTAINING PROTEIN MJ0263"/>
    <property type="match status" value="1"/>
</dbReference>
<protein>
    <submittedName>
        <fullName evidence="4">Protein containing Tetratricopeptide repeat (TPR) domain</fullName>
    </submittedName>
</protein>
<dbReference type="SUPFAM" id="SSF48452">
    <property type="entry name" value="TPR-like"/>
    <property type="match status" value="1"/>
</dbReference>
<name>B6BMB7_SULGG</name>
<dbReference type="SMART" id="SM00028">
    <property type="entry name" value="TPR"/>
    <property type="match status" value="4"/>
</dbReference>
<accession>H1FWR4</accession>
<dbReference type="InterPro" id="IPR051685">
    <property type="entry name" value="Ycf3/AcsC/BcsC/TPR_MFPF"/>
</dbReference>
<reference evidence="4 5" key="1">
    <citation type="journal article" date="2012" name="Proc. Natl. Acad. Sci. U.S.A.">
        <title>Genome and physiology of a model Epsilonproteobacterium responsible for sulfide detoxification in marine oxygen depletion zones.</title>
        <authorList>
            <person name="Grote J."/>
            <person name="Schott T."/>
            <person name="Bruckner C.G."/>
            <person name="Glockner F.O."/>
            <person name="Jost G."/>
            <person name="Teeling H."/>
            <person name="Labrenz M."/>
            <person name="Jurgens K."/>
        </authorList>
    </citation>
    <scope>NUCLEOTIDE SEQUENCE [LARGE SCALE GENOMIC DNA]</scope>
    <source>
        <strain evidence="4 5">GD1</strain>
    </source>
</reference>
<dbReference type="PATRIC" id="fig|929558.5.peg.777"/>
<proteinExistence type="predicted"/>
<dbReference type="AlphaFoldDB" id="B6BMB7"/>
<gene>
    <name evidence="4" type="ORF">SMGD1_0778</name>
</gene>
<dbReference type="STRING" id="929558.SMGD1_0778"/>
<evidence type="ECO:0000256" key="2">
    <source>
        <dbReference type="ARBA" id="ARBA00022803"/>
    </source>
</evidence>
<organism evidence="4 5">
    <name type="scientific">Sulfurimonas gotlandica (strain DSM 19862 / JCM 16533 / GD1)</name>
    <dbReference type="NCBI Taxonomy" id="929558"/>
    <lineage>
        <taxon>Bacteria</taxon>
        <taxon>Pseudomonadati</taxon>
        <taxon>Campylobacterota</taxon>
        <taxon>Epsilonproteobacteria</taxon>
        <taxon>Campylobacterales</taxon>
        <taxon>Sulfurimonadaceae</taxon>
        <taxon>Sulfurimonas</taxon>
    </lineage>
</organism>
<dbReference type="Proteomes" id="UP000006431">
    <property type="component" value="Unassembled WGS sequence"/>
</dbReference>
<comment type="caution">
    <text evidence="4">The sequence shown here is derived from an EMBL/GenBank/DDBJ whole genome shotgun (WGS) entry which is preliminary data.</text>
</comment>
<dbReference type="PROSITE" id="PS50005">
    <property type="entry name" value="TPR"/>
    <property type="match status" value="2"/>
</dbReference>
<keyword evidence="2 3" id="KW-0802">TPR repeat</keyword>
<dbReference type="EMBL" id="AFRZ01000001">
    <property type="protein sequence ID" value="EHP29305.1"/>
    <property type="molecule type" value="Genomic_DNA"/>
</dbReference>
<evidence type="ECO:0000256" key="1">
    <source>
        <dbReference type="ARBA" id="ARBA00022737"/>
    </source>
</evidence>
<evidence type="ECO:0000313" key="5">
    <source>
        <dbReference type="Proteomes" id="UP000006431"/>
    </source>
</evidence>
<keyword evidence="1" id="KW-0677">Repeat</keyword>
<dbReference type="InterPro" id="IPR011990">
    <property type="entry name" value="TPR-like_helical_dom_sf"/>
</dbReference>
<dbReference type="PROSITE" id="PS50293">
    <property type="entry name" value="TPR_REGION"/>
    <property type="match status" value="2"/>
</dbReference>
<feature type="repeat" description="TPR" evidence="3">
    <location>
        <begin position="86"/>
        <end position="119"/>
    </location>
</feature>
<keyword evidence="5" id="KW-1185">Reference proteome</keyword>
<dbReference type="PANTHER" id="PTHR44943">
    <property type="entry name" value="CELLULOSE SYNTHASE OPERON PROTEIN C"/>
    <property type="match status" value="1"/>
</dbReference>
<dbReference type="OrthoDB" id="5334141at2"/>